<evidence type="ECO:0000256" key="15">
    <source>
        <dbReference type="PROSITE-ProRule" id="PRU10141"/>
    </source>
</evidence>
<keyword evidence="9" id="KW-0418">Kinase</keyword>
<evidence type="ECO:0000256" key="13">
    <source>
        <dbReference type="ARBA" id="ARBA00047899"/>
    </source>
</evidence>
<dbReference type="GO" id="GO:0004674">
    <property type="term" value="F:protein serine/threonine kinase activity"/>
    <property type="evidence" value="ECO:0007669"/>
    <property type="project" value="UniProtKB-KW"/>
</dbReference>
<keyword evidence="10" id="KW-0106">Calcium</keyword>
<dbReference type="CDD" id="cd00051">
    <property type="entry name" value="EFh"/>
    <property type="match status" value="2"/>
</dbReference>
<dbReference type="EC" id="2.7.11.1" evidence="3"/>
<evidence type="ECO:0000256" key="9">
    <source>
        <dbReference type="ARBA" id="ARBA00022777"/>
    </source>
</evidence>
<dbReference type="InterPro" id="IPR008271">
    <property type="entry name" value="Ser/Thr_kinase_AS"/>
</dbReference>
<evidence type="ECO:0000256" key="2">
    <source>
        <dbReference type="ARBA" id="ARBA00011245"/>
    </source>
</evidence>
<dbReference type="FunFam" id="3.30.200.20:FF:000315">
    <property type="entry name" value="Calcium-dependent protein kinase 3"/>
    <property type="match status" value="1"/>
</dbReference>
<evidence type="ECO:0000259" key="16">
    <source>
        <dbReference type="PROSITE" id="PS50011"/>
    </source>
</evidence>
<dbReference type="InterPro" id="IPR011009">
    <property type="entry name" value="Kinase-like_dom_sf"/>
</dbReference>
<gene>
    <name evidence="18" type="ORF">AMON00008_LOCUS27439</name>
</gene>
<dbReference type="Gene3D" id="1.10.510.10">
    <property type="entry name" value="Transferase(Phosphotransferase) domain 1"/>
    <property type="match status" value="1"/>
</dbReference>
<dbReference type="AlphaFoldDB" id="A0A7S4QY70"/>
<dbReference type="InterPro" id="IPR002048">
    <property type="entry name" value="EF_hand_dom"/>
</dbReference>
<sequence>MADAYYPRLLHKGSAFVQAVEVVKPQGALNAPAADVIDKIAGCCACRRASCICGRAKQAWAFDSRVFVPERTDVEITRRYRISAHDIGAGSFGQVFVAEDRLVRDRLVAIKKVFAPDANSKASFKREVSLMKHLDHPAICKIMETYEKGQTMYIVMEYCEGGQVFDWITEHGLIEENVTMRIIRQVVGALKYAHSKAVAHRDLKPENICLCSKEAADCRVMVIDWGVGFFFGLSRMRSAVGSVTYAAPEVRRAADGAEYSSECDLWSLGVVIYVMLSGRPPFWGKSQFRKMLAEEYPMSGTEWDAISDDAKSLIRSLLRADPSERLSINEVAQHPWLQDHTVRVDLGVSAQVLSNLRQFSRASQIFSLGAASVARQLDHRGLRDVHRVFSEMDANGDGVLELKEVREAFERVFGSDSEKLRDLEGVFRSVDFDGSGTIDYTEFCAAGVWERMSLEEDVLRAAFKAFDHEDDGRITKAEMQQVLCSADVKQMWSREVCDEAAQEVMQEYDVDGDGSIDFDEWVCLMRDNAERCYRGWEQADEGEKAAQGKLRRLTTWLQRPGKA</sequence>
<dbReference type="SMART" id="SM00220">
    <property type="entry name" value="S_TKc"/>
    <property type="match status" value="1"/>
</dbReference>
<evidence type="ECO:0000256" key="8">
    <source>
        <dbReference type="ARBA" id="ARBA00022741"/>
    </source>
</evidence>
<dbReference type="Gene3D" id="3.30.200.20">
    <property type="entry name" value="Phosphorylase Kinase, domain 1"/>
    <property type="match status" value="1"/>
</dbReference>
<organism evidence="18">
    <name type="scientific">Alexandrium monilatum</name>
    <dbReference type="NCBI Taxonomy" id="311494"/>
    <lineage>
        <taxon>Eukaryota</taxon>
        <taxon>Sar</taxon>
        <taxon>Alveolata</taxon>
        <taxon>Dinophyceae</taxon>
        <taxon>Gonyaulacales</taxon>
        <taxon>Pyrocystaceae</taxon>
        <taxon>Alexandrium</taxon>
    </lineage>
</organism>
<dbReference type="PROSITE" id="PS00107">
    <property type="entry name" value="PROTEIN_KINASE_ATP"/>
    <property type="match status" value="1"/>
</dbReference>
<name>A0A7S4QY70_9DINO</name>
<dbReference type="SMART" id="SM00054">
    <property type="entry name" value="EFh"/>
    <property type="match status" value="4"/>
</dbReference>
<keyword evidence="4" id="KW-0723">Serine/threonine-protein kinase</keyword>
<evidence type="ECO:0000256" key="5">
    <source>
        <dbReference type="ARBA" id="ARBA00022679"/>
    </source>
</evidence>
<keyword evidence="11 15" id="KW-0067">ATP-binding</keyword>
<comment type="subunit">
    <text evidence="2">Monomer.</text>
</comment>
<evidence type="ECO:0000256" key="11">
    <source>
        <dbReference type="ARBA" id="ARBA00022840"/>
    </source>
</evidence>
<dbReference type="Pfam" id="PF13499">
    <property type="entry name" value="EF-hand_7"/>
    <property type="match status" value="2"/>
</dbReference>
<dbReference type="Pfam" id="PF00069">
    <property type="entry name" value="Pkinase"/>
    <property type="match status" value="1"/>
</dbReference>
<dbReference type="SUPFAM" id="SSF47473">
    <property type="entry name" value="EF-hand"/>
    <property type="match status" value="1"/>
</dbReference>
<evidence type="ECO:0000256" key="6">
    <source>
        <dbReference type="ARBA" id="ARBA00022723"/>
    </source>
</evidence>
<evidence type="ECO:0000256" key="12">
    <source>
        <dbReference type="ARBA" id="ARBA00024334"/>
    </source>
</evidence>
<comment type="catalytic activity">
    <reaction evidence="13">
        <text>L-threonyl-[protein] + ATP = O-phospho-L-threonyl-[protein] + ADP + H(+)</text>
        <dbReference type="Rhea" id="RHEA:46608"/>
        <dbReference type="Rhea" id="RHEA-COMP:11060"/>
        <dbReference type="Rhea" id="RHEA-COMP:11605"/>
        <dbReference type="ChEBI" id="CHEBI:15378"/>
        <dbReference type="ChEBI" id="CHEBI:30013"/>
        <dbReference type="ChEBI" id="CHEBI:30616"/>
        <dbReference type="ChEBI" id="CHEBI:61977"/>
        <dbReference type="ChEBI" id="CHEBI:456216"/>
        <dbReference type="EC" id="2.7.11.1"/>
    </reaction>
</comment>
<dbReference type="GO" id="GO:0005509">
    <property type="term" value="F:calcium ion binding"/>
    <property type="evidence" value="ECO:0007669"/>
    <property type="project" value="InterPro"/>
</dbReference>
<accession>A0A7S4QY70</accession>
<dbReference type="PROSITE" id="PS00018">
    <property type="entry name" value="EF_HAND_1"/>
    <property type="match status" value="3"/>
</dbReference>
<evidence type="ECO:0000256" key="10">
    <source>
        <dbReference type="ARBA" id="ARBA00022837"/>
    </source>
</evidence>
<dbReference type="SUPFAM" id="SSF56112">
    <property type="entry name" value="Protein kinase-like (PK-like)"/>
    <property type="match status" value="1"/>
</dbReference>
<dbReference type="InterPro" id="IPR017441">
    <property type="entry name" value="Protein_kinase_ATP_BS"/>
</dbReference>
<dbReference type="GO" id="GO:0005524">
    <property type="term" value="F:ATP binding"/>
    <property type="evidence" value="ECO:0007669"/>
    <property type="project" value="UniProtKB-UniRule"/>
</dbReference>
<feature type="binding site" evidence="15">
    <location>
        <position position="112"/>
    </location>
    <ligand>
        <name>ATP</name>
        <dbReference type="ChEBI" id="CHEBI:30616"/>
    </ligand>
</feature>
<dbReference type="InterPro" id="IPR018247">
    <property type="entry name" value="EF_Hand_1_Ca_BS"/>
</dbReference>
<keyword evidence="7" id="KW-0677">Repeat</keyword>
<dbReference type="InterPro" id="IPR011992">
    <property type="entry name" value="EF-hand-dom_pair"/>
</dbReference>
<dbReference type="InterPro" id="IPR000719">
    <property type="entry name" value="Prot_kinase_dom"/>
</dbReference>
<evidence type="ECO:0000313" key="18">
    <source>
        <dbReference type="EMBL" id="CAE4597624.1"/>
    </source>
</evidence>
<comment type="cofactor">
    <cofactor evidence="1">
        <name>Mg(2+)</name>
        <dbReference type="ChEBI" id="CHEBI:18420"/>
    </cofactor>
</comment>
<dbReference type="PROSITE" id="PS00108">
    <property type="entry name" value="PROTEIN_KINASE_ST"/>
    <property type="match status" value="1"/>
</dbReference>
<dbReference type="PANTHER" id="PTHR24349">
    <property type="entry name" value="SERINE/THREONINE-PROTEIN KINASE"/>
    <property type="match status" value="1"/>
</dbReference>
<keyword evidence="5" id="KW-0808">Transferase</keyword>
<feature type="domain" description="EF-hand" evidence="17">
    <location>
        <begin position="496"/>
        <end position="531"/>
    </location>
</feature>
<keyword evidence="8 15" id="KW-0547">Nucleotide-binding</keyword>
<evidence type="ECO:0000259" key="17">
    <source>
        <dbReference type="PROSITE" id="PS50222"/>
    </source>
</evidence>
<feature type="domain" description="EF-hand" evidence="17">
    <location>
        <begin position="380"/>
        <end position="415"/>
    </location>
</feature>
<dbReference type="FunFam" id="1.10.510.10:FF:000571">
    <property type="entry name" value="Maternal embryonic leucine zipper kinase"/>
    <property type="match status" value="1"/>
</dbReference>
<evidence type="ECO:0000256" key="1">
    <source>
        <dbReference type="ARBA" id="ARBA00001946"/>
    </source>
</evidence>
<dbReference type="InterPro" id="IPR050205">
    <property type="entry name" value="CDPK_Ser/Thr_kinases"/>
</dbReference>
<evidence type="ECO:0000256" key="14">
    <source>
        <dbReference type="ARBA" id="ARBA00048679"/>
    </source>
</evidence>
<dbReference type="CDD" id="cd05117">
    <property type="entry name" value="STKc_CAMK"/>
    <property type="match status" value="1"/>
</dbReference>
<evidence type="ECO:0000256" key="7">
    <source>
        <dbReference type="ARBA" id="ARBA00022737"/>
    </source>
</evidence>
<protein>
    <recommendedName>
        <fullName evidence="3">non-specific serine/threonine protein kinase</fullName>
        <ecNumber evidence="3">2.7.11.1</ecNumber>
    </recommendedName>
</protein>
<dbReference type="PROSITE" id="PS50011">
    <property type="entry name" value="PROTEIN_KINASE_DOM"/>
    <property type="match status" value="1"/>
</dbReference>
<dbReference type="FunFam" id="1.10.238.10:FF:000001">
    <property type="entry name" value="Calmodulin 1"/>
    <property type="match status" value="1"/>
</dbReference>
<proteinExistence type="inferred from homology"/>
<reference evidence="18" key="1">
    <citation type="submission" date="2021-01" db="EMBL/GenBank/DDBJ databases">
        <authorList>
            <person name="Corre E."/>
            <person name="Pelletier E."/>
            <person name="Niang G."/>
            <person name="Scheremetjew M."/>
            <person name="Finn R."/>
            <person name="Kale V."/>
            <person name="Holt S."/>
            <person name="Cochrane G."/>
            <person name="Meng A."/>
            <person name="Brown T."/>
            <person name="Cohen L."/>
        </authorList>
    </citation>
    <scope>NUCLEOTIDE SEQUENCE</scope>
    <source>
        <strain evidence="18">CCMP3105</strain>
    </source>
</reference>
<dbReference type="PROSITE" id="PS50222">
    <property type="entry name" value="EF_HAND_2"/>
    <property type="match status" value="4"/>
</dbReference>
<evidence type="ECO:0000256" key="3">
    <source>
        <dbReference type="ARBA" id="ARBA00012513"/>
    </source>
</evidence>
<dbReference type="Gene3D" id="1.10.238.10">
    <property type="entry name" value="EF-hand"/>
    <property type="match status" value="2"/>
</dbReference>
<feature type="domain" description="Protein kinase" evidence="16">
    <location>
        <begin position="81"/>
        <end position="337"/>
    </location>
</feature>
<comment type="similarity">
    <text evidence="12">Belongs to the protein kinase superfamily. Ser/Thr protein kinase family. CDPK subfamily.</text>
</comment>
<keyword evidence="6" id="KW-0479">Metal-binding</keyword>
<feature type="domain" description="EF-hand" evidence="17">
    <location>
        <begin position="454"/>
        <end position="489"/>
    </location>
</feature>
<evidence type="ECO:0000256" key="4">
    <source>
        <dbReference type="ARBA" id="ARBA00022527"/>
    </source>
</evidence>
<comment type="catalytic activity">
    <reaction evidence="14">
        <text>L-seryl-[protein] + ATP = O-phospho-L-seryl-[protein] + ADP + H(+)</text>
        <dbReference type="Rhea" id="RHEA:17989"/>
        <dbReference type="Rhea" id="RHEA-COMP:9863"/>
        <dbReference type="Rhea" id="RHEA-COMP:11604"/>
        <dbReference type="ChEBI" id="CHEBI:15378"/>
        <dbReference type="ChEBI" id="CHEBI:29999"/>
        <dbReference type="ChEBI" id="CHEBI:30616"/>
        <dbReference type="ChEBI" id="CHEBI:83421"/>
        <dbReference type="ChEBI" id="CHEBI:456216"/>
        <dbReference type="EC" id="2.7.11.1"/>
    </reaction>
</comment>
<dbReference type="EMBL" id="HBNR01039635">
    <property type="protein sequence ID" value="CAE4597624.1"/>
    <property type="molecule type" value="Transcribed_RNA"/>
</dbReference>
<feature type="domain" description="EF-hand" evidence="17">
    <location>
        <begin position="418"/>
        <end position="453"/>
    </location>
</feature>